<dbReference type="AlphaFoldDB" id="A0A317X9Y2"/>
<dbReference type="GeneID" id="37118672"/>
<evidence type="ECO:0008006" key="3">
    <source>
        <dbReference type="Google" id="ProtNLM"/>
    </source>
</evidence>
<organism evidence="1 2">
    <name type="scientific">Aspergillus sclerotioniger CBS 115572</name>
    <dbReference type="NCBI Taxonomy" id="1450535"/>
    <lineage>
        <taxon>Eukaryota</taxon>
        <taxon>Fungi</taxon>
        <taxon>Dikarya</taxon>
        <taxon>Ascomycota</taxon>
        <taxon>Pezizomycotina</taxon>
        <taxon>Eurotiomycetes</taxon>
        <taxon>Eurotiomycetidae</taxon>
        <taxon>Eurotiales</taxon>
        <taxon>Aspergillaceae</taxon>
        <taxon>Aspergillus</taxon>
        <taxon>Aspergillus subgen. Circumdati</taxon>
    </lineage>
</organism>
<gene>
    <name evidence="1" type="ORF">BO94DRAFT_606836</name>
</gene>
<feature type="non-terminal residue" evidence="1">
    <location>
        <position position="1"/>
    </location>
</feature>
<evidence type="ECO:0000313" key="2">
    <source>
        <dbReference type="Proteomes" id="UP000246702"/>
    </source>
</evidence>
<protein>
    <recommendedName>
        <fullName evidence="3">F-box domain-containing protein</fullName>
    </recommendedName>
</protein>
<name>A0A317X9Y2_9EURO</name>
<dbReference type="STRING" id="1450535.A0A317X9Y2"/>
<evidence type="ECO:0000313" key="1">
    <source>
        <dbReference type="EMBL" id="PWY95423.1"/>
    </source>
</evidence>
<sequence>LPLELVSRIAFFAWQNRQLLAPCSVVCRKWQAAFEPLLYSNLDVCSDDIYLNKHTLFKYTMPLSLSQFRTLMSGVGLKKRRWLRTLRYTIALPHRIEDWKALKSDLYVGIHIERLKNDQKFGEALADLFKTLATWNEQHRLSLEITVLGYKTCVEYDTEWAPDAYDYTWNMRLGHEFALPPYRARFLDDDVSKLVDVPCIDRITFPNKDDLHGTTKLRHQTWVGAMFEIIEHCPTLTEAHLDLDEYVRPDHDDLIRERRQALAEGLLKLPRTLKKLHCANAIERN</sequence>
<keyword evidence="2" id="KW-1185">Reference proteome</keyword>
<dbReference type="RefSeq" id="XP_025472184.1">
    <property type="nucleotide sequence ID" value="XM_025616529.1"/>
</dbReference>
<dbReference type="EMBL" id="MSFK01000003">
    <property type="protein sequence ID" value="PWY95423.1"/>
    <property type="molecule type" value="Genomic_DNA"/>
</dbReference>
<reference evidence="1 2" key="1">
    <citation type="submission" date="2016-12" db="EMBL/GenBank/DDBJ databases">
        <title>The genomes of Aspergillus section Nigri reveals drivers in fungal speciation.</title>
        <authorList>
            <consortium name="DOE Joint Genome Institute"/>
            <person name="Vesth T.C."/>
            <person name="Nybo J."/>
            <person name="Theobald S."/>
            <person name="Brandl J."/>
            <person name="Frisvad J.C."/>
            <person name="Nielsen K.F."/>
            <person name="Lyhne E.K."/>
            <person name="Kogle M.E."/>
            <person name="Kuo A."/>
            <person name="Riley R."/>
            <person name="Clum A."/>
            <person name="Nolan M."/>
            <person name="Lipzen A."/>
            <person name="Salamov A."/>
            <person name="Henrissat B."/>
            <person name="Wiebenga A."/>
            <person name="De Vries R.P."/>
            <person name="Grigoriev I.V."/>
            <person name="Mortensen U.H."/>
            <person name="Andersen M.R."/>
            <person name="Baker S.E."/>
        </authorList>
    </citation>
    <scope>NUCLEOTIDE SEQUENCE [LARGE SCALE GENOMIC DNA]</scope>
    <source>
        <strain evidence="1 2">CBS 115572</strain>
    </source>
</reference>
<dbReference type="OrthoDB" id="4802432at2759"/>
<proteinExistence type="predicted"/>
<dbReference type="Proteomes" id="UP000246702">
    <property type="component" value="Unassembled WGS sequence"/>
</dbReference>
<comment type="caution">
    <text evidence="1">The sequence shown here is derived from an EMBL/GenBank/DDBJ whole genome shotgun (WGS) entry which is preliminary data.</text>
</comment>
<accession>A0A317X9Y2</accession>